<accession>A0A6A6NR19</accession>
<evidence type="ECO:0000313" key="1">
    <source>
        <dbReference type="EMBL" id="KAF2453763.1"/>
    </source>
</evidence>
<organism evidence="1 2">
    <name type="scientific">Lineolata rhizophorae</name>
    <dbReference type="NCBI Taxonomy" id="578093"/>
    <lineage>
        <taxon>Eukaryota</taxon>
        <taxon>Fungi</taxon>
        <taxon>Dikarya</taxon>
        <taxon>Ascomycota</taxon>
        <taxon>Pezizomycotina</taxon>
        <taxon>Dothideomycetes</taxon>
        <taxon>Dothideomycetes incertae sedis</taxon>
        <taxon>Lineolatales</taxon>
        <taxon>Lineolataceae</taxon>
        <taxon>Lineolata</taxon>
    </lineage>
</organism>
<gene>
    <name evidence="1" type="ORF">BDY21DRAFT_355011</name>
</gene>
<name>A0A6A6NR19_9PEZI</name>
<keyword evidence="2" id="KW-1185">Reference proteome</keyword>
<protein>
    <submittedName>
        <fullName evidence="1">Uncharacterized protein</fullName>
    </submittedName>
</protein>
<evidence type="ECO:0000313" key="2">
    <source>
        <dbReference type="Proteomes" id="UP000799766"/>
    </source>
</evidence>
<dbReference type="EMBL" id="MU001695">
    <property type="protein sequence ID" value="KAF2453763.1"/>
    <property type="molecule type" value="Genomic_DNA"/>
</dbReference>
<dbReference type="Proteomes" id="UP000799766">
    <property type="component" value="Unassembled WGS sequence"/>
</dbReference>
<sequence length="53" mass="5970">MWMIRGKRYSLNHCGSDGILTEDHHAKLLAARPGASILSVTYLTPWLQTSMKL</sequence>
<reference evidence="1" key="1">
    <citation type="journal article" date="2020" name="Stud. Mycol.">
        <title>101 Dothideomycetes genomes: a test case for predicting lifestyles and emergence of pathogens.</title>
        <authorList>
            <person name="Haridas S."/>
            <person name="Albert R."/>
            <person name="Binder M."/>
            <person name="Bloem J."/>
            <person name="Labutti K."/>
            <person name="Salamov A."/>
            <person name="Andreopoulos B."/>
            <person name="Baker S."/>
            <person name="Barry K."/>
            <person name="Bills G."/>
            <person name="Bluhm B."/>
            <person name="Cannon C."/>
            <person name="Castanera R."/>
            <person name="Culley D."/>
            <person name="Daum C."/>
            <person name="Ezra D."/>
            <person name="Gonzalez J."/>
            <person name="Henrissat B."/>
            <person name="Kuo A."/>
            <person name="Liang C."/>
            <person name="Lipzen A."/>
            <person name="Lutzoni F."/>
            <person name="Magnuson J."/>
            <person name="Mondo S."/>
            <person name="Nolan M."/>
            <person name="Ohm R."/>
            <person name="Pangilinan J."/>
            <person name="Park H.-J."/>
            <person name="Ramirez L."/>
            <person name="Alfaro M."/>
            <person name="Sun H."/>
            <person name="Tritt A."/>
            <person name="Yoshinaga Y."/>
            <person name="Zwiers L.-H."/>
            <person name="Turgeon B."/>
            <person name="Goodwin S."/>
            <person name="Spatafora J."/>
            <person name="Crous P."/>
            <person name="Grigoriev I."/>
        </authorList>
    </citation>
    <scope>NUCLEOTIDE SEQUENCE</scope>
    <source>
        <strain evidence="1">ATCC 16933</strain>
    </source>
</reference>
<proteinExistence type="predicted"/>
<dbReference type="AlphaFoldDB" id="A0A6A6NR19"/>